<evidence type="ECO:0000256" key="1">
    <source>
        <dbReference type="SAM" id="MobiDB-lite"/>
    </source>
</evidence>
<feature type="region of interest" description="Disordered" evidence="1">
    <location>
        <begin position="79"/>
        <end position="101"/>
    </location>
</feature>
<name>A0A2P8FB65_9RHOB</name>
<sequence length="101" mass="11331">MDREIYLFSSAGNYYTAPDGKAVKSYHEGALAYRAFVVDCQGIWIKALFTGTQKHYWIKSDTVHAFEEYTERNSTITLGNEKITGGRGGRNNEGVTGRSKQ</sequence>
<evidence type="ECO:0000313" key="3">
    <source>
        <dbReference type="Proteomes" id="UP000240418"/>
    </source>
</evidence>
<keyword evidence="3" id="KW-1185">Reference proteome</keyword>
<dbReference type="Proteomes" id="UP000240418">
    <property type="component" value="Unassembled WGS sequence"/>
</dbReference>
<dbReference type="AlphaFoldDB" id="A0A2P8FB65"/>
<accession>A0A2P8FB65</accession>
<reference evidence="2 3" key="1">
    <citation type="submission" date="2018-03" db="EMBL/GenBank/DDBJ databases">
        <title>Genomic Encyclopedia of Archaeal and Bacterial Type Strains, Phase II (KMG-II): from individual species to whole genera.</title>
        <authorList>
            <person name="Goeker M."/>
        </authorList>
    </citation>
    <scope>NUCLEOTIDE SEQUENCE [LARGE SCALE GENOMIC DNA]</scope>
    <source>
        <strain evidence="2 3">DSM 100673</strain>
    </source>
</reference>
<protein>
    <submittedName>
        <fullName evidence="2">Uncharacterized protein</fullName>
    </submittedName>
</protein>
<dbReference type="EMBL" id="PYGJ01000008">
    <property type="protein sequence ID" value="PSL18949.1"/>
    <property type="molecule type" value="Genomic_DNA"/>
</dbReference>
<proteinExistence type="predicted"/>
<dbReference type="RefSeq" id="WP_106608936.1">
    <property type="nucleotide sequence ID" value="NZ_PYGJ01000008.1"/>
</dbReference>
<gene>
    <name evidence="2" type="ORF">CLV88_108128</name>
</gene>
<comment type="caution">
    <text evidence="2">The sequence shown here is derived from an EMBL/GenBank/DDBJ whole genome shotgun (WGS) entry which is preliminary data.</text>
</comment>
<organism evidence="2 3">
    <name type="scientific">Shimia abyssi</name>
    <dbReference type="NCBI Taxonomy" id="1662395"/>
    <lineage>
        <taxon>Bacteria</taxon>
        <taxon>Pseudomonadati</taxon>
        <taxon>Pseudomonadota</taxon>
        <taxon>Alphaproteobacteria</taxon>
        <taxon>Rhodobacterales</taxon>
        <taxon>Roseobacteraceae</taxon>
    </lineage>
</organism>
<evidence type="ECO:0000313" key="2">
    <source>
        <dbReference type="EMBL" id="PSL18949.1"/>
    </source>
</evidence>